<proteinExistence type="predicted"/>
<dbReference type="SUPFAM" id="SSF46689">
    <property type="entry name" value="Homeodomain-like"/>
    <property type="match status" value="1"/>
</dbReference>
<keyword evidence="6" id="KW-1185">Reference proteome</keyword>
<dbReference type="InterPro" id="IPR035418">
    <property type="entry name" value="AraC-bd_2"/>
</dbReference>
<keyword evidence="3" id="KW-0804">Transcription</keyword>
<dbReference type="GO" id="GO:0003700">
    <property type="term" value="F:DNA-binding transcription factor activity"/>
    <property type="evidence" value="ECO:0007669"/>
    <property type="project" value="InterPro"/>
</dbReference>
<protein>
    <submittedName>
        <fullName evidence="5">AraC family transcriptional regulator</fullName>
    </submittedName>
</protein>
<dbReference type="InterPro" id="IPR018060">
    <property type="entry name" value="HTH_AraC"/>
</dbReference>
<dbReference type="InterPro" id="IPR050204">
    <property type="entry name" value="AraC_XylS_family_regulators"/>
</dbReference>
<accession>A0A849AE32</accession>
<organism evidence="5 6">
    <name type="scientific">Flexivirga aerilata</name>
    <dbReference type="NCBI Taxonomy" id="1656889"/>
    <lineage>
        <taxon>Bacteria</taxon>
        <taxon>Bacillati</taxon>
        <taxon>Actinomycetota</taxon>
        <taxon>Actinomycetes</taxon>
        <taxon>Micrococcales</taxon>
        <taxon>Dermacoccaceae</taxon>
        <taxon>Flexivirga</taxon>
    </lineage>
</organism>
<evidence type="ECO:0000256" key="1">
    <source>
        <dbReference type="ARBA" id="ARBA00023015"/>
    </source>
</evidence>
<evidence type="ECO:0000259" key="4">
    <source>
        <dbReference type="PROSITE" id="PS01124"/>
    </source>
</evidence>
<feature type="domain" description="HTH araC/xylS-type" evidence="4">
    <location>
        <begin position="215"/>
        <end position="314"/>
    </location>
</feature>
<dbReference type="InterPro" id="IPR020449">
    <property type="entry name" value="Tscrpt_reg_AraC-type_HTH"/>
</dbReference>
<evidence type="ECO:0000313" key="5">
    <source>
        <dbReference type="EMBL" id="NNG38043.1"/>
    </source>
</evidence>
<dbReference type="PROSITE" id="PS01124">
    <property type="entry name" value="HTH_ARAC_FAMILY_2"/>
    <property type="match status" value="1"/>
</dbReference>
<dbReference type="Proteomes" id="UP000557772">
    <property type="component" value="Unassembled WGS sequence"/>
</dbReference>
<dbReference type="InterPro" id="IPR018062">
    <property type="entry name" value="HTH_AraC-typ_CS"/>
</dbReference>
<dbReference type="PRINTS" id="PR00032">
    <property type="entry name" value="HTHARAC"/>
</dbReference>
<evidence type="ECO:0000256" key="2">
    <source>
        <dbReference type="ARBA" id="ARBA00023125"/>
    </source>
</evidence>
<dbReference type="PANTHER" id="PTHR46796">
    <property type="entry name" value="HTH-TYPE TRANSCRIPTIONAL ACTIVATOR RHAS-RELATED"/>
    <property type="match status" value="1"/>
</dbReference>
<dbReference type="InterPro" id="IPR009057">
    <property type="entry name" value="Homeodomain-like_sf"/>
</dbReference>
<keyword evidence="2" id="KW-0238">DNA-binding</keyword>
<dbReference type="SMART" id="SM00342">
    <property type="entry name" value="HTH_ARAC"/>
    <property type="match status" value="1"/>
</dbReference>
<evidence type="ECO:0000313" key="6">
    <source>
        <dbReference type="Proteomes" id="UP000557772"/>
    </source>
</evidence>
<dbReference type="AlphaFoldDB" id="A0A849AE32"/>
<dbReference type="GO" id="GO:0043565">
    <property type="term" value="F:sequence-specific DNA binding"/>
    <property type="evidence" value="ECO:0007669"/>
    <property type="project" value="InterPro"/>
</dbReference>
<reference evidence="5 6" key="1">
    <citation type="submission" date="2020-05" db="EMBL/GenBank/DDBJ databases">
        <title>Flexivirga sp. ID2601S isolated from air conditioner.</title>
        <authorList>
            <person name="Kim D.H."/>
        </authorList>
    </citation>
    <scope>NUCLEOTIDE SEQUENCE [LARGE SCALE GENOMIC DNA]</scope>
    <source>
        <strain evidence="5 6">ID2601S</strain>
    </source>
</reference>
<evidence type="ECO:0000256" key="3">
    <source>
        <dbReference type="ARBA" id="ARBA00023163"/>
    </source>
</evidence>
<dbReference type="PROSITE" id="PS00041">
    <property type="entry name" value="HTH_ARAC_FAMILY_1"/>
    <property type="match status" value="1"/>
</dbReference>
<sequence length="321" mass="34142">MAPQPGTLEPSPTAPEIFRTADLPAPDRVRGWELHNAEALIGLACRQLDGPALDATEQVVVAADLHLARVTANGHFTERDARMVRRTPQEATVVFCAIAGESVYYSDGAMRSLRPGELLVVDADRPCVRGFSAGFEEIVLTVPRAVGDSIALHRTADQARVLPFRGRSATPWATTLVGRLRASFSDHGVADGLLDLLAGATTPGAQSASSDSHFAAAASYVEARVGDPALSATRIAAAVGLSPRQLSRVFAARDLTVPGYVTSRRLQRAHRLLAAGSERPVTEIAHTVGFASPSRFAAAFRELYGESPSAFRARVRAERSA</sequence>
<dbReference type="PANTHER" id="PTHR46796:SF6">
    <property type="entry name" value="ARAC SUBFAMILY"/>
    <property type="match status" value="1"/>
</dbReference>
<dbReference type="Pfam" id="PF12833">
    <property type="entry name" value="HTH_18"/>
    <property type="match status" value="1"/>
</dbReference>
<dbReference type="Gene3D" id="1.10.10.60">
    <property type="entry name" value="Homeodomain-like"/>
    <property type="match status" value="1"/>
</dbReference>
<comment type="caution">
    <text evidence="5">The sequence shown here is derived from an EMBL/GenBank/DDBJ whole genome shotgun (WGS) entry which is preliminary data.</text>
</comment>
<name>A0A849AE32_9MICO</name>
<dbReference type="RefSeq" id="WP_171151450.1">
    <property type="nucleotide sequence ID" value="NZ_JABENB010000001.1"/>
</dbReference>
<dbReference type="EMBL" id="JABENB010000001">
    <property type="protein sequence ID" value="NNG38043.1"/>
    <property type="molecule type" value="Genomic_DNA"/>
</dbReference>
<dbReference type="Pfam" id="PF14525">
    <property type="entry name" value="AraC_binding_2"/>
    <property type="match status" value="1"/>
</dbReference>
<gene>
    <name evidence="5" type="ORF">HJ588_01965</name>
</gene>
<keyword evidence="1" id="KW-0805">Transcription regulation</keyword>